<dbReference type="EMBL" id="HBUE01090648">
    <property type="protein sequence ID" value="CAG6481423.1"/>
    <property type="molecule type" value="Transcribed_RNA"/>
</dbReference>
<proteinExistence type="predicted"/>
<dbReference type="EMBL" id="HBUE01090649">
    <property type="protein sequence ID" value="CAG6481424.1"/>
    <property type="molecule type" value="Transcribed_RNA"/>
</dbReference>
<sequence length="317" mass="34137">MLRIIESASLLSRGDAVVGVVESFSSPVPRLRCSSCCCFSVLMREWRFLILSSDWRSLTLLSVARRTSDVSELSISSKSSPLCSLSMMDFSNSSKCCSEMRFSLLSSRCEPPLSVFALGVIGSLRNSTSKSSVSRWLTLAAMSCSRLRLLRTAWERRGAAAIGEQFTSYSLIPLTRFALGTCTNGVDWTSSNASPSRSSTGSSNVPFGVRLAGLPTSSTNVPFRCASNVRSATAGEAFSQYSYVWFSCFSTHPFTLAVLFKENVPLQLSAATPNVASNRLSPSVPASNVLFTTGIGSSVSTFGSASNVLFRLDFGLR</sequence>
<accession>A0A8D8FST3</accession>
<dbReference type="AlphaFoldDB" id="A0A8D8FST3"/>
<reference evidence="1" key="1">
    <citation type="submission" date="2021-05" db="EMBL/GenBank/DDBJ databases">
        <authorList>
            <person name="Alioto T."/>
            <person name="Alioto T."/>
            <person name="Gomez Garrido J."/>
        </authorList>
    </citation>
    <scope>NUCLEOTIDE SEQUENCE</scope>
</reference>
<organism evidence="1">
    <name type="scientific">Culex pipiens</name>
    <name type="common">House mosquito</name>
    <dbReference type="NCBI Taxonomy" id="7175"/>
    <lineage>
        <taxon>Eukaryota</taxon>
        <taxon>Metazoa</taxon>
        <taxon>Ecdysozoa</taxon>
        <taxon>Arthropoda</taxon>
        <taxon>Hexapoda</taxon>
        <taxon>Insecta</taxon>
        <taxon>Pterygota</taxon>
        <taxon>Neoptera</taxon>
        <taxon>Endopterygota</taxon>
        <taxon>Diptera</taxon>
        <taxon>Nematocera</taxon>
        <taxon>Culicoidea</taxon>
        <taxon>Culicidae</taxon>
        <taxon>Culicinae</taxon>
        <taxon>Culicini</taxon>
        <taxon>Culex</taxon>
        <taxon>Culex</taxon>
    </lineage>
</organism>
<name>A0A8D8FST3_CULPI</name>
<evidence type="ECO:0000313" key="1">
    <source>
        <dbReference type="EMBL" id="CAG6481423.1"/>
    </source>
</evidence>
<protein>
    <submittedName>
        <fullName evidence="1">(northern house mosquito) hypothetical protein</fullName>
    </submittedName>
</protein>